<dbReference type="InterPro" id="IPR011250">
    <property type="entry name" value="OMP/PagP_B-barrel"/>
</dbReference>
<dbReference type="SUPFAM" id="SSF56925">
    <property type="entry name" value="OMPA-like"/>
    <property type="match status" value="1"/>
</dbReference>
<evidence type="ECO:0000313" key="2">
    <source>
        <dbReference type="Proteomes" id="UP000245535"/>
    </source>
</evidence>
<dbReference type="RefSeq" id="WP_109619801.1">
    <property type="nucleotide sequence ID" value="NZ_QGDO01000004.1"/>
</dbReference>
<dbReference type="AlphaFoldDB" id="A0A315Z8N8"/>
<comment type="caution">
    <text evidence="1">The sequence shown here is derived from an EMBL/GenBank/DDBJ whole genome shotgun (WGS) entry which is preliminary data.</text>
</comment>
<protein>
    <submittedName>
        <fullName evidence="1">Outer membrane protein beta-barrel domain-containing protein</fullName>
    </submittedName>
</protein>
<proteinExistence type="predicted"/>
<keyword evidence="2" id="KW-1185">Reference proteome</keyword>
<sequence>MTNKLINGIAIGCAFLFGIQNSRAQFSIGTAISYGDDIQEAGLQLKGQYLFKKPIAINAEYTTFAHHEEQTRTGSEDIKLREININIDRPFHLGSHFEIYPLAGINYSAEQEHFEGQNGIQSHSEHETVNHDEVIHSMGINLGCGMLYQFGHFSPFIEYAHLFSDMSQNNLSFGLLYSFGDHNGKQHSSTHHH</sequence>
<dbReference type="Proteomes" id="UP000245535">
    <property type="component" value="Unassembled WGS sequence"/>
</dbReference>
<dbReference type="Gene3D" id="2.40.160.20">
    <property type="match status" value="1"/>
</dbReference>
<dbReference type="OrthoDB" id="1163183at2"/>
<organism evidence="1 2">
    <name type="scientific">Sediminitomix flava</name>
    <dbReference type="NCBI Taxonomy" id="379075"/>
    <lineage>
        <taxon>Bacteria</taxon>
        <taxon>Pseudomonadati</taxon>
        <taxon>Bacteroidota</taxon>
        <taxon>Cytophagia</taxon>
        <taxon>Cytophagales</taxon>
        <taxon>Flammeovirgaceae</taxon>
        <taxon>Sediminitomix</taxon>
    </lineage>
</organism>
<gene>
    <name evidence="1" type="ORF">BC781_104191</name>
</gene>
<evidence type="ECO:0000313" key="1">
    <source>
        <dbReference type="EMBL" id="PWJ40925.1"/>
    </source>
</evidence>
<dbReference type="EMBL" id="QGDO01000004">
    <property type="protein sequence ID" value="PWJ40925.1"/>
    <property type="molecule type" value="Genomic_DNA"/>
</dbReference>
<name>A0A315Z8N8_SEDFL</name>
<accession>A0A315Z8N8</accession>
<reference evidence="1 2" key="1">
    <citation type="submission" date="2018-03" db="EMBL/GenBank/DDBJ databases">
        <title>Genomic Encyclopedia of Archaeal and Bacterial Type Strains, Phase II (KMG-II): from individual species to whole genera.</title>
        <authorList>
            <person name="Goeker M."/>
        </authorList>
    </citation>
    <scope>NUCLEOTIDE SEQUENCE [LARGE SCALE GENOMIC DNA]</scope>
    <source>
        <strain evidence="1 2">DSM 28229</strain>
    </source>
</reference>